<name>T0QP32_SAPDV</name>
<dbReference type="OMA" id="CLQRICG"/>
<dbReference type="eggNOG" id="ENOG502QVYF">
    <property type="taxonomic scope" value="Eukaryota"/>
</dbReference>
<feature type="region of interest" description="Disordered" evidence="1">
    <location>
        <begin position="165"/>
        <end position="184"/>
    </location>
</feature>
<dbReference type="EMBL" id="JH767147">
    <property type="protein sequence ID" value="EQC36461.1"/>
    <property type="molecule type" value="Genomic_DNA"/>
</dbReference>
<organism evidence="2 3">
    <name type="scientific">Saprolegnia diclina (strain VS20)</name>
    <dbReference type="NCBI Taxonomy" id="1156394"/>
    <lineage>
        <taxon>Eukaryota</taxon>
        <taxon>Sar</taxon>
        <taxon>Stramenopiles</taxon>
        <taxon>Oomycota</taxon>
        <taxon>Saprolegniomycetes</taxon>
        <taxon>Saprolegniales</taxon>
        <taxon>Saprolegniaceae</taxon>
        <taxon>Saprolegnia</taxon>
    </lineage>
</organism>
<dbReference type="SUPFAM" id="SSF50978">
    <property type="entry name" value="WD40 repeat-like"/>
    <property type="match status" value="1"/>
</dbReference>
<feature type="compositionally biased region" description="Basic residues" evidence="1">
    <location>
        <begin position="174"/>
        <end position="184"/>
    </location>
</feature>
<reference evidence="2 3" key="1">
    <citation type="submission" date="2012-04" db="EMBL/GenBank/DDBJ databases">
        <title>The Genome Sequence of Saprolegnia declina VS20.</title>
        <authorList>
            <consortium name="The Broad Institute Genome Sequencing Platform"/>
            <person name="Russ C."/>
            <person name="Nusbaum C."/>
            <person name="Tyler B."/>
            <person name="van West P."/>
            <person name="Dieguez-Uribeondo J."/>
            <person name="de Bruijn I."/>
            <person name="Tripathy S."/>
            <person name="Jiang R."/>
            <person name="Young S.K."/>
            <person name="Zeng Q."/>
            <person name="Gargeya S."/>
            <person name="Fitzgerald M."/>
            <person name="Haas B."/>
            <person name="Abouelleil A."/>
            <person name="Alvarado L."/>
            <person name="Arachchi H.M."/>
            <person name="Berlin A."/>
            <person name="Chapman S.B."/>
            <person name="Goldberg J."/>
            <person name="Griggs A."/>
            <person name="Gujja S."/>
            <person name="Hansen M."/>
            <person name="Howarth C."/>
            <person name="Imamovic A."/>
            <person name="Larimer J."/>
            <person name="McCowen C."/>
            <person name="Montmayeur A."/>
            <person name="Murphy C."/>
            <person name="Neiman D."/>
            <person name="Pearson M."/>
            <person name="Priest M."/>
            <person name="Roberts A."/>
            <person name="Saif S."/>
            <person name="Shea T."/>
            <person name="Sisk P."/>
            <person name="Sykes S."/>
            <person name="Wortman J."/>
            <person name="Nusbaum C."/>
            <person name="Birren B."/>
        </authorList>
    </citation>
    <scope>NUCLEOTIDE SEQUENCE [LARGE SCALE GENOMIC DNA]</scope>
    <source>
        <strain evidence="2 3">VS20</strain>
    </source>
</reference>
<evidence type="ECO:0000313" key="3">
    <source>
        <dbReference type="Proteomes" id="UP000030762"/>
    </source>
</evidence>
<gene>
    <name evidence="2" type="ORF">SDRG_05916</name>
</gene>
<dbReference type="InterPro" id="IPR015943">
    <property type="entry name" value="WD40/YVTN_repeat-like_dom_sf"/>
</dbReference>
<dbReference type="Gene3D" id="2.130.10.10">
    <property type="entry name" value="YVTN repeat-like/Quinoprotein amine dehydrogenase"/>
    <property type="match status" value="1"/>
</dbReference>
<keyword evidence="3" id="KW-1185">Reference proteome</keyword>
<dbReference type="PANTHER" id="PTHR47467">
    <property type="entry name" value="OS01G0867200 PROTEIN"/>
    <property type="match status" value="1"/>
</dbReference>
<dbReference type="InterPro" id="IPR036322">
    <property type="entry name" value="WD40_repeat_dom_sf"/>
</dbReference>
<dbReference type="GeneID" id="19946643"/>
<evidence type="ECO:0000313" key="2">
    <source>
        <dbReference type="EMBL" id="EQC36461.1"/>
    </source>
</evidence>
<dbReference type="VEuPathDB" id="FungiDB:SDRG_05916"/>
<dbReference type="STRING" id="1156394.T0QP32"/>
<sequence>MSTAPQAEIGDVVIEYKGKKGRAAHERKQLKKDEAMTEQLSTLQRGILSEAKFSAGSVQPTRFRCTNASLDRFSFVYATGKDVLEGHVNLALSADEQAEVTQGTQGANISNIVKMKPMASEALMTTPVHKYEIQSITARVDSHPNPLIASIDARGAAFLYTKSTGSTDDVGSPQRKKQKQHKYNGHALTASTTAEVGWAGVALDPTASSSVVATAHFFAKELRFFDATTLQPTWVQPTVMHPTALTFSPTLASTAVVAEYNQFSIWDAKSNKRVARDGAPSQGCLFAIACSPDGHSIAMGGEDKVAYIYDTRMWKLRNRWRCPLKYDIAYLAFSPSQSSLCYVAGLDNELMCGEHDASKEKKQKHKEPAPAYSPSILQQNHRLGFRGDSRWIGLDIVSASANEDLGVGICESGSAYVIRPAQYMLGH</sequence>
<accession>T0QP32</accession>
<dbReference type="Proteomes" id="UP000030762">
    <property type="component" value="Unassembled WGS sequence"/>
</dbReference>
<protein>
    <recommendedName>
        <fullName evidence="4">Anaphase-promoting complex subunit 4 WD40 domain-containing protein</fullName>
    </recommendedName>
</protein>
<dbReference type="InParanoid" id="T0QP32"/>
<evidence type="ECO:0000256" key="1">
    <source>
        <dbReference type="SAM" id="MobiDB-lite"/>
    </source>
</evidence>
<dbReference type="PANTHER" id="PTHR47467:SF1">
    <property type="entry name" value="WD40 REPEAT-CONTAINING PROTEIN"/>
    <property type="match status" value="1"/>
</dbReference>
<evidence type="ECO:0008006" key="4">
    <source>
        <dbReference type="Google" id="ProtNLM"/>
    </source>
</evidence>
<proteinExistence type="predicted"/>
<dbReference type="AlphaFoldDB" id="T0QP32"/>
<dbReference type="OrthoDB" id="1879717at2759"/>
<dbReference type="RefSeq" id="XP_008609882.1">
    <property type="nucleotide sequence ID" value="XM_008611660.1"/>
</dbReference>